<dbReference type="KEGG" id="nai:NECAME_12688"/>
<gene>
    <name evidence="1" type="ORF">NECAME_12688</name>
</gene>
<dbReference type="EMBL" id="KI660331">
    <property type="protein sequence ID" value="ETN74848.1"/>
    <property type="molecule type" value="Genomic_DNA"/>
</dbReference>
<dbReference type="AlphaFoldDB" id="W2SZ38"/>
<accession>W2SZ38</accession>
<dbReference type="STRING" id="51031.W2SZ38"/>
<dbReference type="Proteomes" id="UP000053676">
    <property type="component" value="Unassembled WGS sequence"/>
</dbReference>
<sequence>MLSRSLLLAREDAMMVFSRAASSASKSSAPRMKTFEIYRFDPDQPNAKPQMKLVQQVQLNGSREPYKAKIED</sequence>
<dbReference type="OrthoDB" id="10069039at2759"/>
<evidence type="ECO:0000313" key="2">
    <source>
        <dbReference type="Proteomes" id="UP000053676"/>
    </source>
</evidence>
<reference evidence="2" key="1">
    <citation type="journal article" date="2014" name="Nat. Genet.">
        <title>Genome of the human hookworm Necator americanus.</title>
        <authorList>
            <person name="Tang Y.T."/>
            <person name="Gao X."/>
            <person name="Rosa B.A."/>
            <person name="Abubucker S."/>
            <person name="Hallsworth-Pepin K."/>
            <person name="Martin J."/>
            <person name="Tyagi R."/>
            <person name="Heizer E."/>
            <person name="Zhang X."/>
            <person name="Bhonagiri-Palsikar V."/>
            <person name="Minx P."/>
            <person name="Warren W.C."/>
            <person name="Wang Q."/>
            <person name="Zhan B."/>
            <person name="Hotez P.J."/>
            <person name="Sternberg P.W."/>
            <person name="Dougall A."/>
            <person name="Gaze S.T."/>
            <person name="Mulvenna J."/>
            <person name="Sotillo J."/>
            <person name="Ranganathan S."/>
            <person name="Rabelo E.M."/>
            <person name="Wilson R.K."/>
            <person name="Felgner P.L."/>
            <person name="Bethony J."/>
            <person name="Hawdon J.M."/>
            <person name="Gasser R.B."/>
            <person name="Loukas A."/>
            <person name="Mitreva M."/>
        </authorList>
    </citation>
    <scope>NUCLEOTIDE SEQUENCE [LARGE SCALE GENOMIC DNA]</scope>
</reference>
<protein>
    <submittedName>
        <fullName evidence="1">Uncharacterized protein</fullName>
    </submittedName>
</protein>
<name>W2SZ38_NECAM</name>
<evidence type="ECO:0000313" key="1">
    <source>
        <dbReference type="EMBL" id="ETN74848.1"/>
    </source>
</evidence>
<organism evidence="1 2">
    <name type="scientific">Necator americanus</name>
    <name type="common">Human hookworm</name>
    <dbReference type="NCBI Taxonomy" id="51031"/>
    <lineage>
        <taxon>Eukaryota</taxon>
        <taxon>Metazoa</taxon>
        <taxon>Ecdysozoa</taxon>
        <taxon>Nematoda</taxon>
        <taxon>Chromadorea</taxon>
        <taxon>Rhabditida</taxon>
        <taxon>Rhabditina</taxon>
        <taxon>Rhabditomorpha</taxon>
        <taxon>Strongyloidea</taxon>
        <taxon>Ancylostomatidae</taxon>
        <taxon>Bunostominae</taxon>
        <taxon>Necator</taxon>
    </lineage>
</organism>
<keyword evidence="2" id="KW-1185">Reference proteome</keyword>
<proteinExistence type="predicted"/>